<dbReference type="EMBL" id="JAAFGW010000052">
    <property type="protein sequence ID" value="NDP47740.1"/>
    <property type="molecule type" value="Genomic_DNA"/>
</dbReference>
<feature type="transmembrane region" description="Helical" evidence="1">
    <location>
        <begin position="60"/>
        <end position="78"/>
    </location>
</feature>
<sequence>MNSNLPSARIKVAQSQDTLMRAEVLRLLHGGVLSSLFANALLAILLVFVLWPVISPNLASAWLVLFGSVLVARALMYLSYRRTRIASPSPETNFLWPFRLGAITTGVVWGMHGLLLFPTEHLAHQVFLAFVLAGVGSVPSPH</sequence>
<dbReference type="Proteomes" id="UP000483432">
    <property type="component" value="Unassembled WGS sequence"/>
</dbReference>
<keyword evidence="1" id="KW-1133">Transmembrane helix</keyword>
<protein>
    <submittedName>
        <fullName evidence="2">Uncharacterized protein</fullName>
    </submittedName>
</protein>
<gene>
    <name evidence="2" type="ORF">GZ085_04965</name>
</gene>
<evidence type="ECO:0000313" key="3">
    <source>
        <dbReference type="Proteomes" id="UP000483432"/>
    </source>
</evidence>
<feature type="transmembrane region" description="Helical" evidence="1">
    <location>
        <begin position="27"/>
        <end position="54"/>
    </location>
</feature>
<reference evidence="2 3" key="1">
    <citation type="submission" date="2019-09" db="EMBL/GenBank/DDBJ databases">
        <title>H2 Metabolism Revealed by Metagenomic Analysis in Subglacial Sediment of East Antarctica.</title>
        <authorList>
            <person name="Yang Z."/>
            <person name="Zhang Y."/>
            <person name="Lv Y."/>
            <person name="Yan W."/>
            <person name="Xiao X."/>
            <person name="Sun B."/>
            <person name="Ma H."/>
        </authorList>
    </citation>
    <scope>NUCLEOTIDE SEQUENCE [LARGE SCALE GENOMIC DNA]</scope>
    <source>
        <strain evidence="2">Bin2_2</strain>
    </source>
</reference>
<accession>A0A7C9NTC0</accession>
<feature type="transmembrane region" description="Helical" evidence="1">
    <location>
        <begin position="98"/>
        <end position="116"/>
    </location>
</feature>
<comment type="caution">
    <text evidence="2">The sequence shown here is derived from an EMBL/GenBank/DDBJ whole genome shotgun (WGS) entry which is preliminary data.</text>
</comment>
<evidence type="ECO:0000313" key="2">
    <source>
        <dbReference type="EMBL" id="NDP47740.1"/>
    </source>
</evidence>
<organism evidence="2 3">
    <name type="scientific">Sulfuriferula multivorans</name>
    <dbReference type="NCBI Taxonomy" id="1559896"/>
    <lineage>
        <taxon>Bacteria</taxon>
        <taxon>Pseudomonadati</taxon>
        <taxon>Pseudomonadota</taxon>
        <taxon>Betaproteobacteria</taxon>
        <taxon>Nitrosomonadales</taxon>
        <taxon>Sulfuricellaceae</taxon>
        <taxon>Sulfuriferula</taxon>
    </lineage>
</organism>
<name>A0A7C9NTC0_9PROT</name>
<evidence type="ECO:0000256" key="1">
    <source>
        <dbReference type="SAM" id="Phobius"/>
    </source>
</evidence>
<keyword evidence="1" id="KW-0472">Membrane</keyword>
<keyword evidence="1" id="KW-0812">Transmembrane</keyword>
<dbReference type="AlphaFoldDB" id="A0A7C9NTC0"/>
<proteinExistence type="predicted"/>